<protein>
    <recommendedName>
        <fullName evidence="7">Phosphatidic acid phosphatase type 2/haloperoxidase domain-containing protein</fullName>
    </recommendedName>
</protein>
<proteinExistence type="predicted"/>
<evidence type="ECO:0000256" key="1">
    <source>
        <dbReference type="ARBA" id="ARBA00004141"/>
    </source>
</evidence>
<dbReference type="GO" id="GO:0016020">
    <property type="term" value="C:membrane"/>
    <property type="evidence" value="ECO:0007669"/>
    <property type="project" value="UniProtKB-SubCell"/>
</dbReference>
<feature type="region of interest" description="Disordered" evidence="5">
    <location>
        <begin position="394"/>
        <end position="418"/>
    </location>
</feature>
<comment type="subcellular location">
    <subcellularLocation>
        <location evidence="1">Membrane</location>
        <topology evidence="1">Multi-pass membrane protein</topology>
    </subcellularLocation>
</comment>
<feature type="transmembrane region" description="Helical" evidence="6">
    <location>
        <begin position="326"/>
        <end position="344"/>
    </location>
</feature>
<reference evidence="8 9" key="1">
    <citation type="journal article" date="2014" name="Genome Announc.">
        <title>Draft genome sequence of the pathogenic fungus Scedosporium apiospermum.</title>
        <authorList>
            <person name="Vandeputte P."/>
            <person name="Ghamrawi S."/>
            <person name="Rechenmann M."/>
            <person name="Iltis A."/>
            <person name="Giraud S."/>
            <person name="Fleury M."/>
            <person name="Thornton C."/>
            <person name="Delhaes L."/>
            <person name="Meyer W."/>
            <person name="Papon N."/>
            <person name="Bouchara J.P."/>
        </authorList>
    </citation>
    <scope>NUCLEOTIDE SEQUENCE [LARGE SCALE GENOMIC DNA]</scope>
    <source>
        <strain evidence="8 9">IHEM 14462</strain>
    </source>
</reference>
<dbReference type="GeneID" id="27722921"/>
<evidence type="ECO:0000313" key="9">
    <source>
        <dbReference type="Proteomes" id="UP000028545"/>
    </source>
</evidence>
<dbReference type="OMA" id="WSIYDAQ"/>
<dbReference type="HOGENOM" id="CLU_030747_0_1_1"/>
<keyword evidence="4 6" id="KW-0472">Membrane</keyword>
<dbReference type="FunFam" id="1.20.144.10:FF:000015">
    <property type="entry name" value="Aureobasidin resistance protein Aur1"/>
    <property type="match status" value="1"/>
</dbReference>
<feature type="domain" description="Phosphatidic acid phosphatase type 2/haloperoxidase" evidence="7">
    <location>
        <begin position="207"/>
        <end position="345"/>
    </location>
</feature>
<dbReference type="PANTHER" id="PTHR31310">
    <property type="match status" value="1"/>
</dbReference>
<dbReference type="Pfam" id="PF14378">
    <property type="entry name" value="PAP2_3"/>
    <property type="match status" value="1"/>
</dbReference>
<feature type="transmembrane region" description="Helical" evidence="6">
    <location>
        <begin position="111"/>
        <end position="135"/>
    </location>
</feature>
<comment type="caution">
    <text evidence="8">The sequence shown here is derived from an EMBL/GenBank/DDBJ whole genome shotgun (WGS) entry which is preliminary data.</text>
</comment>
<dbReference type="GO" id="GO:0070916">
    <property type="term" value="C:inositol phosphoceramide synthase complex"/>
    <property type="evidence" value="ECO:0007669"/>
    <property type="project" value="TreeGrafter"/>
</dbReference>
<feature type="transmembrane region" description="Helical" evidence="6">
    <location>
        <begin position="181"/>
        <end position="203"/>
    </location>
</feature>
<sequence length="456" mass="51233">MQDVASLFSKPKLLPFTVPGTLNLAKLNPIPHRYRRRIRARQRLYSRSDEITRLKTSFNVLETIQAVRRHRWTFHDLQYVGLALVGFTSLILAPASPILKLLALLGGSVLILMPITGQFFFAGLTIWVYLLYFFCSRFIPTEIRPHIWVRVLPALENVLYGANLSNILSARTHMALDLIAWIPYGILHFALPAIVIGILFIFGAPGSGPSFAKAFGWMNITGVTIQLLFPCTPPWYENEHGLSPAVYGMPGSPAGLARIDKIFGFDMYTTNFSTAPVPFGAFPSLHSGNAVIEALFLSYCFPRFRGFFAGYVLWIWWATMYLSHHYAVDLVGGGLIAAAFFYVYKAYWMPRPQHDKATRWDYEYVEYGDRKSIFDEEFGAYALGLIDRHPPSDSDEWTVGSSSSSFASGSGSVSPTLSEESITFRREVLGMDVRPDQAWDGPRVTKNDLRQVVVVG</sequence>
<accession>A0A084G9T0</accession>
<feature type="compositionally biased region" description="Low complexity" evidence="5">
    <location>
        <begin position="400"/>
        <end position="414"/>
    </location>
</feature>
<dbReference type="InterPro" id="IPR036938">
    <property type="entry name" value="PAP2/HPO_sf"/>
</dbReference>
<dbReference type="OrthoDB" id="5784at2759"/>
<dbReference type="CDD" id="cd03386">
    <property type="entry name" value="PAP2_Aur1_like"/>
    <property type="match status" value="1"/>
</dbReference>
<dbReference type="InterPro" id="IPR026841">
    <property type="entry name" value="Aur1/Ipt1"/>
</dbReference>
<dbReference type="InterPro" id="IPR000326">
    <property type="entry name" value="PAP2/HPO"/>
</dbReference>
<gene>
    <name evidence="8" type="ORF">SAPIO_CDS3849</name>
</gene>
<dbReference type="RefSeq" id="XP_016643891.1">
    <property type="nucleotide sequence ID" value="XM_016786548.1"/>
</dbReference>
<dbReference type="Gene3D" id="1.20.144.10">
    <property type="entry name" value="Phosphatidic acid phosphatase type 2/haloperoxidase"/>
    <property type="match status" value="1"/>
</dbReference>
<dbReference type="GO" id="GO:0006676">
    <property type="term" value="P:mannosyl diphosphorylinositol ceramide metabolic process"/>
    <property type="evidence" value="ECO:0007669"/>
    <property type="project" value="TreeGrafter"/>
</dbReference>
<evidence type="ECO:0000256" key="2">
    <source>
        <dbReference type="ARBA" id="ARBA00022692"/>
    </source>
</evidence>
<evidence type="ECO:0000256" key="6">
    <source>
        <dbReference type="SAM" id="Phobius"/>
    </source>
</evidence>
<dbReference type="Proteomes" id="UP000028545">
    <property type="component" value="Unassembled WGS sequence"/>
</dbReference>
<dbReference type="SMART" id="SM00014">
    <property type="entry name" value="acidPPc"/>
    <property type="match status" value="1"/>
</dbReference>
<dbReference type="PANTHER" id="PTHR31310:SF11">
    <property type="entry name" value="INOSITOL PHOSPHORYLCERAMIDE SYNTHASE CATALYTIC SUBUNIT AUR1"/>
    <property type="match status" value="1"/>
</dbReference>
<dbReference type="SUPFAM" id="SSF48317">
    <property type="entry name" value="Acid phosphatase/Vanadium-dependent haloperoxidase"/>
    <property type="match status" value="1"/>
</dbReference>
<evidence type="ECO:0000256" key="5">
    <source>
        <dbReference type="SAM" id="MobiDB-lite"/>
    </source>
</evidence>
<evidence type="ECO:0000259" key="7">
    <source>
        <dbReference type="SMART" id="SM00014"/>
    </source>
</evidence>
<dbReference type="KEGG" id="sapo:SAPIO_CDS3849"/>
<evidence type="ECO:0000256" key="3">
    <source>
        <dbReference type="ARBA" id="ARBA00022989"/>
    </source>
</evidence>
<feature type="transmembrane region" description="Helical" evidence="6">
    <location>
        <begin position="79"/>
        <end position="99"/>
    </location>
</feature>
<name>A0A084G9T0_PSEDA</name>
<keyword evidence="9" id="KW-1185">Reference proteome</keyword>
<dbReference type="VEuPathDB" id="FungiDB:SAPIO_CDS3849"/>
<feature type="transmembrane region" description="Helical" evidence="6">
    <location>
        <begin position="304"/>
        <end position="320"/>
    </location>
</feature>
<evidence type="ECO:0000313" key="8">
    <source>
        <dbReference type="EMBL" id="KEZ44092.1"/>
    </source>
</evidence>
<dbReference type="InterPro" id="IPR052185">
    <property type="entry name" value="IPC_Synthase-Related"/>
</dbReference>
<dbReference type="EMBL" id="JOWA01000089">
    <property type="protein sequence ID" value="KEZ44092.1"/>
    <property type="molecule type" value="Genomic_DNA"/>
</dbReference>
<keyword evidence="2 6" id="KW-0812">Transmembrane</keyword>
<organism evidence="8 9">
    <name type="scientific">Pseudallescheria apiosperma</name>
    <name type="common">Scedosporium apiospermum</name>
    <dbReference type="NCBI Taxonomy" id="563466"/>
    <lineage>
        <taxon>Eukaryota</taxon>
        <taxon>Fungi</taxon>
        <taxon>Dikarya</taxon>
        <taxon>Ascomycota</taxon>
        <taxon>Pezizomycotina</taxon>
        <taxon>Sordariomycetes</taxon>
        <taxon>Hypocreomycetidae</taxon>
        <taxon>Microascales</taxon>
        <taxon>Microascaceae</taxon>
        <taxon>Scedosporium</taxon>
    </lineage>
</organism>
<dbReference type="GO" id="GO:0030148">
    <property type="term" value="P:sphingolipid biosynthetic process"/>
    <property type="evidence" value="ECO:0007669"/>
    <property type="project" value="TreeGrafter"/>
</dbReference>
<evidence type="ECO:0000256" key="4">
    <source>
        <dbReference type="ARBA" id="ARBA00023136"/>
    </source>
</evidence>
<dbReference type="AlphaFoldDB" id="A0A084G9T0"/>
<keyword evidence="3 6" id="KW-1133">Transmembrane helix</keyword>